<gene>
    <name evidence="1" type="ORF">GCM10007907_10170</name>
</gene>
<dbReference type="RefSeq" id="WP_284195358.1">
    <property type="nucleotide sequence ID" value="NZ_BSOG01000001.1"/>
</dbReference>
<comment type="caution">
    <text evidence="1">The sequence shown here is derived from an EMBL/GenBank/DDBJ whole genome shotgun (WGS) entry which is preliminary data.</text>
</comment>
<name>A0ABQ5YBA1_9NEIS</name>
<organism evidence="1 2">
    <name type="scientific">Chitinimonas prasina</name>
    <dbReference type="NCBI Taxonomy" id="1434937"/>
    <lineage>
        <taxon>Bacteria</taxon>
        <taxon>Pseudomonadati</taxon>
        <taxon>Pseudomonadota</taxon>
        <taxon>Betaproteobacteria</taxon>
        <taxon>Neisseriales</taxon>
        <taxon>Chitinibacteraceae</taxon>
        <taxon>Chitinimonas</taxon>
    </lineage>
</organism>
<reference evidence="2" key="1">
    <citation type="journal article" date="2019" name="Int. J. Syst. Evol. Microbiol.">
        <title>The Global Catalogue of Microorganisms (GCM) 10K type strain sequencing project: providing services to taxonomists for standard genome sequencing and annotation.</title>
        <authorList>
            <consortium name="The Broad Institute Genomics Platform"/>
            <consortium name="The Broad Institute Genome Sequencing Center for Infectious Disease"/>
            <person name="Wu L."/>
            <person name="Ma J."/>
        </authorList>
    </citation>
    <scope>NUCLEOTIDE SEQUENCE [LARGE SCALE GENOMIC DNA]</scope>
    <source>
        <strain evidence="2">NBRC 110044</strain>
    </source>
</reference>
<evidence type="ECO:0000313" key="1">
    <source>
        <dbReference type="EMBL" id="GLR12227.1"/>
    </source>
</evidence>
<dbReference type="Proteomes" id="UP001156706">
    <property type="component" value="Unassembled WGS sequence"/>
</dbReference>
<dbReference type="EMBL" id="BSOG01000001">
    <property type="protein sequence ID" value="GLR12227.1"/>
    <property type="molecule type" value="Genomic_DNA"/>
</dbReference>
<protein>
    <recommendedName>
        <fullName evidence="3">Peptidase C80 domain-containing protein</fullName>
    </recommendedName>
</protein>
<sequence>MNRKGSGDQQPFFAPIPVPPVRPAVRRPLNPDAIPYVPLAQRQSRAYMYTPFANEDSLKSALGENMVRIRKGKQAHGVLAPSHKMADNLEAIRQQRLQEWGGAIHQANQTLNSHAQRGREQDALLLDRIKRITDHNKGSPMANMKLKASQIKKQQFALDTLKTEKIMAQSDLGLHQERFAALQQTRILNTSAHLYPQLFPDPPLQHLAHKDKLYVLGHGAPDSSKLYATQDGKQSLDVPALREHLKQAGLPKNFVDLRLTACQGVPPVENSQQRKASLKSNYLVPTLYQAIKEDFPRIRVTGYAGNGVTFPFNSDHHLRSAPNNDLIRGRRKELAVRYPR</sequence>
<evidence type="ECO:0008006" key="3">
    <source>
        <dbReference type="Google" id="ProtNLM"/>
    </source>
</evidence>
<evidence type="ECO:0000313" key="2">
    <source>
        <dbReference type="Proteomes" id="UP001156706"/>
    </source>
</evidence>
<keyword evidence="2" id="KW-1185">Reference proteome</keyword>
<accession>A0ABQ5YBA1</accession>
<proteinExistence type="predicted"/>